<dbReference type="EMBL" id="JABYQV010000003">
    <property type="protein sequence ID" value="NVP30344.1"/>
    <property type="molecule type" value="Genomic_DNA"/>
</dbReference>
<evidence type="ECO:0000259" key="1">
    <source>
        <dbReference type="PROSITE" id="PS51186"/>
    </source>
</evidence>
<dbReference type="InterPro" id="IPR016181">
    <property type="entry name" value="Acyl_CoA_acyltransferase"/>
</dbReference>
<dbReference type="PROSITE" id="PS51186">
    <property type="entry name" value="GNAT"/>
    <property type="match status" value="1"/>
</dbReference>
<evidence type="ECO:0000313" key="5">
    <source>
        <dbReference type="Proteomes" id="UP000557656"/>
    </source>
</evidence>
<evidence type="ECO:0000313" key="2">
    <source>
        <dbReference type="EMBL" id="NNG55304.1"/>
    </source>
</evidence>
<name>A0A7Y7UPZ0_9SPHN</name>
<evidence type="ECO:0000313" key="3">
    <source>
        <dbReference type="EMBL" id="NVP30344.1"/>
    </source>
</evidence>
<evidence type="ECO:0000313" key="4">
    <source>
        <dbReference type="Proteomes" id="UP000531581"/>
    </source>
</evidence>
<dbReference type="Proteomes" id="UP000557656">
    <property type="component" value="Unassembled WGS sequence"/>
</dbReference>
<proteinExistence type="predicted"/>
<dbReference type="InterPro" id="IPR000182">
    <property type="entry name" value="GNAT_dom"/>
</dbReference>
<dbReference type="EMBL" id="JABEOV010000027">
    <property type="protein sequence ID" value="NNG55304.1"/>
    <property type="molecule type" value="Genomic_DNA"/>
</dbReference>
<comment type="caution">
    <text evidence="3">The sequence shown here is derived from an EMBL/GenBank/DDBJ whole genome shotgun (WGS) entry which is preliminary data.</text>
</comment>
<dbReference type="Gene3D" id="3.40.630.30">
    <property type="match status" value="1"/>
</dbReference>
<keyword evidence="5" id="KW-1185">Reference proteome</keyword>
<keyword evidence="3" id="KW-0808">Transferase</keyword>
<dbReference type="GO" id="GO:0016747">
    <property type="term" value="F:acyltransferase activity, transferring groups other than amino-acyl groups"/>
    <property type="evidence" value="ECO:0007669"/>
    <property type="project" value="InterPro"/>
</dbReference>
<reference evidence="4 5" key="1">
    <citation type="submission" date="2020-05" db="EMBL/GenBank/DDBJ databases">
        <title>Draft Genome Sequences of Sphingomonas sp. Isolated from the International Space Station.</title>
        <authorList>
            <person name="Bijlani S."/>
            <person name="Singh N.K."/>
            <person name="Mason C.E."/>
            <person name="Wang C.C."/>
            <person name="Venkateswaran K."/>
        </authorList>
    </citation>
    <scope>NUCLEOTIDE SEQUENCE [LARGE SCALE GENOMIC DNA]</scope>
    <source>
        <strain evidence="2 5">IIF7SW-B5</strain>
        <strain evidence="3">ISS-IIF7SWP</strain>
    </source>
</reference>
<dbReference type="AlphaFoldDB" id="A0A7Y7UPZ0"/>
<feature type="domain" description="N-acetyltransferase" evidence="1">
    <location>
        <begin position="24"/>
        <end position="174"/>
    </location>
</feature>
<accession>A0A7Y7UPZ0</accession>
<dbReference type="Proteomes" id="UP000531581">
    <property type="component" value="Unassembled WGS sequence"/>
</dbReference>
<sequence length="198" mass="22108">MLDPRAGRRDRNRRCLGGGGVSVLLVRPYRPDDRDAVLAMFDTNLPDYFGAGDREWLIETLEEPDGPAFVVTVAGEVVAFGGYEVWEHYNKALLYWGMASRRFHGSGLGKLLLFERLLHVARHADPPTRYVTVDTSPAIAPFFRHCGFEETAVWPQGYRSGMTMHELRFDLSLQSIEELVARRDAALAAAQARLGTGA</sequence>
<dbReference type="Pfam" id="PF00583">
    <property type="entry name" value="Acetyltransf_1"/>
    <property type="match status" value="1"/>
</dbReference>
<dbReference type="SUPFAM" id="SSF55729">
    <property type="entry name" value="Acyl-CoA N-acyltransferases (Nat)"/>
    <property type="match status" value="1"/>
</dbReference>
<gene>
    <name evidence="2" type="ORF">HKX05_18325</name>
    <name evidence="3" type="ORF">HLV41_04750</name>
</gene>
<protein>
    <submittedName>
        <fullName evidence="3">GNAT family N-acetyltransferase</fullName>
    </submittedName>
</protein>
<organism evidence="3 4">
    <name type="scientific">Sphingomonas sanguinis</name>
    <dbReference type="NCBI Taxonomy" id="33051"/>
    <lineage>
        <taxon>Bacteria</taxon>
        <taxon>Pseudomonadati</taxon>
        <taxon>Pseudomonadota</taxon>
        <taxon>Alphaproteobacteria</taxon>
        <taxon>Sphingomonadales</taxon>
        <taxon>Sphingomonadaceae</taxon>
        <taxon>Sphingomonas</taxon>
    </lineage>
</organism>